<dbReference type="PROSITE" id="PS51186">
    <property type="entry name" value="GNAT"/>
    <property type="match status" value="1"/>
</dbReference>
<gene>
    <name evidence="4" type="ORF">KVA01_03990</name>
</gene>
<dbReference type="PANTHER" id="PTHR43626">
    <property type="entry name" value="ACYL-COA N-ACYLTRANSFERASE"/>
    <property type="match status" value="1"/>
</dbReference>
<dbReference type="AlphaFoldDB" id="A0A4Y4D3F1"/>
<name>A0A4Y4D3F1_KOCVA</name>
<dbReference type="Proteomes" id="UP000315730">
    <property type="component" value="Unassembled WGS sequence"/>
</dbReference>
<proteinExistence type="predicted"/>
<feature type="domain" description="N-acetyltransferase" evidence="3">
    <location>
        <begin position="1"/>
        <end position="137"/>
    </location>
</feature>
<reference evidence="4 5" key="1">
    <citation type="submission" date="2019-06" db="EMBL/GenBank/DDBJ databases">
        <title>Whole genome shotgun sequence of Kocuria varians NBRC 15358.</title>
        <authorList>
            <person name="Hosoyama A."/>
            <person name="Uohara A."/>
            <person name="Ohji S."/>
            <person name="Ichikawa N."/>
        </authorList>
    </citation>
    <scope>NUCLEOTIDE SEQUENCE [LARGE SCALE GENOMIC DNA]</scope>
    <source>
        <strain evidence="4 5">NBRC 15358</strain>
    </source>
</reference>
<dbReference type="STRING" id="1272.GCA_900014985_00596"/>
<dbReference type="GO" id="GO:0005737">
    <property type="term" value="C:cytoplasm"/>
    <property type="evidence" value="ECO:0007669"/>
    <property type="project" value="TreeGrafter"/>
</dbReference>
<evidence type="ECO:0000313" key="5">
    <source>
        <dbReference type="Proteomes" id="UP000315730"/>
    </source>
</evidence>
<dbReference type="Gene3D" id="3.40.630.30">
    <property type="match status" value="1"/>
</dbReference>
<dbReference type="SUPFAM" id="SSF55729">
    <property type="entry name" value="Acyl-CoA N-acyltransferases (Nat)"/>
    <property type="match status" value="1"/>
</dbReference>
<evidence type="ECO:0000313" key="4">
    <source>
        <dbReference type="EMBL" id="GEC98244.1"/>
    </source>
</evidence>
<keyword evidence="5" id="KW-1185">Reference proteome</keyword>
<comment type="caution">
    <text evidence="4">The sequence shown here is derived from an EMBL/GenBank/DDBJ whole genome shotgun (WGS) entry which is preliminary data.</text>
</comment>
<sequence>MRLSRSRMIDPSALIRLYDAVGWSTYTSRPENFGPMVENSWLVVSAWADGELVGLARVVGDGATVAYIQDLLVDPGHQLRGIGRALLAEVLAETAHIRQTYITTDDAARNAHVLALYRSLGFRPTPDLGCTTLAIMR</sequence>
<dbReference type="GO" id="GO:0008080">
    <property type="term" value="F:N-acetyltransferase activity"/>
    <property type="evidence" value="ECO:0007669"/>
    <property type="project" value="InterPro"/>
</dbReference>
<dbReference type="CDD" id="cd04301">
    <property type="entry name" value="NAT_SF"/>
    <property type="match status" value="1"/>
</dbReference>
<keyword evidence="1 4" id="KW-0808">Transferase</keyword>
<dbReference type="Pfam" id="PF00583">
    <property type="entry name" value="Acetyltransf_1"/>
    <property type="match status" value="1"/>
</dbReference>
<dbReference type="EMBL" id="BJNW01000002">
    <property type="protein sequence ID" value="GEC98244.1"/>
    <property type="molecule type" value="Genomic_DNA"/>
</dbReference>
<protein>
    <submittedName>
        <fullName evidence="4">N-acetyltransferase</fullName>
    </submittedName>
</protein>
<evidence type="ECO:0000256" key="2">
    <source>
        <dbReference type="ARBA" id="ARBA00023315"/>
    </source>
</evidence>
<evidence type="ECO:0000256" key="1">
    <source>
        <dbReference type="ARBA" id="ARBA00022679"/>
    </source>
</evidence>
<dbReference type="InterPro" id="IPR000182">
    <property type="entry name" value="GNAT_dom"/>
</dbReference>
<keyword evidence="2" id="KW-0012">Acyltransferase</keyword>
<dbReference type="PANTHER" id="PTHR43626:SF4">
    <property type="entry name" value="GCN5-RELATED N-ACETYLTRANSFERASE 2, CHLOROPLASTIC"/>
    <property type="match status" value="1"/>
</dbReference>
<dbReference type="InterPro" id="IPR016181">
    <property type="entry name" value="Acyl_CoA_acyltransferase"/>
</dbReference>
<organism evidence="4 5">
    <name type="scientific">Kocuria varians</name>
    <name type="common">Micrococcus varians</name>
    <dbReference type="NCBI Taxonomy" id="1272"/>
    <lineage>
        <taxon>Bacteria</taxon>
        <taxon>Bacillati</taxon>
        <taxon>Actinomycetota</taxon>
        <taxon>Actinomycetes</taxon>
        <taxon>Micrococcales</taxon>
        <taxon>Micrococcaceae</taxon>
        <taxon>Kocuria</taxon>
    </lineage>
</organism>
<evidence type="ECO:0000259" key="3">
    <source>
        <dbReference type="PROSITE" id="PS51186"/>
    </source>
</evidence>
<dbReference type="InterPro" id="IPR045039">
    <property type="entry name" value="NSI-like"/>
</dbReference>
<accession>A0A4Y4D3F1</accession>